<sequence>MASIPPSNFHPSVRFSSDQTHKLTYTSPKFTTTTSRLNPQSTYSSTRFSPRVLDLDSSTVCRCQRNSDRGDSVDDESPRRWDSVFQQNVRNVIKWFDDYLAGYRKNQLEKDEAKKDGSGSVKKEGEVVTDGGEDWDWERWNKHFAEVDEQERIVSLLKARLKHAVNKEDYEDAASIKVAIAAAASNDTVGRVISQLKKAIKEERYKDAAFVRDYASAGLVGWWAGFSDDNKDPYGRIIRISAEHGRYLARSYSPRQLAKAADGAPLFEVFITMNEKGEYKHQAVYLKREEGPQDFSAYSSKSSGVNIISSVSTVDPMGDKGDVFAKDNEDTDDEEYSFENILRDMIPGAKDVKIKVMNVTSPGKMDRDLISKVVEQIMEEEDEDEDEEEEEEEDDDTEEAKDETDGEQYDIDIDIDAGNTIIDGENNSQIAVKLVVGGLVQKVSDGTSHKDLVRVPAKLEKKNRLSFTFSVPKENENALSSNTQSLSKKEAKIQGTRSVDTVMLNLAKSIGTGKIPMKVLKDVNKLINLSLSQAQNRQPLSGSTTFNRIEIPSNRDPLNGLYVGAHGIYTSEVIQLKRKFGQWQEDANLKKFSNLEFYEYVEAVKITGDPYVPAGQVAFRAKVGTKYQLPHRGIIPEEFGVASIQVFILLLLICEHLETFLVIQIARYRGQGRLADPGFQNPRWVDGELVILDGKYINGGPVVGFVYWAPESHFLVFFNQLRLQECIYSMNFSDKIGVENKFQ</sequence>
<protein>
    <submittedName>
        <fullName evidence="2">Uncharacterized protein</fullName>
    </submittedName>
</protein>
<dbReference type="PANTHER" id="PTHR33917">
    <property type="entry name" value="PROTEIN EXECUTER 1, CHLOROPLASTIC"/>
    <property type="match status" value="1"/>
</dbReference>
<feature type="region of interest" description="Disordered" evidence="1">
    <location>
        <begin position="378"/>
        <end position="410"/>
    </location>
</feature>
<reference evidence="2 3" key="1">
    <citation type="submission" date="2024-04" db="EMBL/GenBank/DDBJ databases">
        <title>The reference genome of an endangered Asteraceae, Deinandra increscens subsp. villosa, native to the Central Coast of California.</title>
        <authorList>
            <person name="Guilliams M."/>
            <person name="Hasenstab-Lehman K."/>
            <person name="Meyer R."/>
            <person name="Mcevoy S."/>
        </authorList>
    </citation>
    <scope>NUCLEOTIDE SEQUENCE [LARGE SCALE GENOMIC DNA]</scope>
    <source>
        <tissue evidence="2">Leaf</tissue>
    </source>
</reference>
<feature type="compositionally biased region" description="Basic and acidic residues" evidence="1">
    <location>
        <begin position="110"/>
        <end position="126"/>
    </location>
</feature>
<proteinExistence type="predicted"/>
<comment type="caution">
    <text evidence="2">The sequence shown here is derived from an EMBL/GenBank/DDBJ whole genome shotgun (WGS) entry which is preliminary data.</text>
</comment>
<dbReference type="GO" id="GO:0010343">
    <property type="term" value="P:singlet oxygen-mediated programmed cell death"/>
    <property type="evidence" value="ECO:0007669"/>
    <property type="project" value="InterPro"/>
</dbReference>
<evidence type="ECO:0000313" key="2">
    <source>
        <dbReference type="EMBL" id="KAK9077166.1"/>
    </source>
</evidence>
<evidence type="ECO:0000313" key="3">
    <source>
        <dbReference type="Proteomes" id="UP001408789"/>
    </source>
</evidence>
<dbReference type="AlphaFoldDB" id="A0AAP0DM11"/>
<name>A0AAP0DM11_9ASTR</name>
<organism evidence="2 3">
    <name type="scientific">Deinandra increscens subsp. villosa</name>
    <dbReference type="NCBI Taxonomy" id="3103831"/>
    <lineage>
        <taxon>Eukaryota</taxon>
        <taxon>Viridiplantae</taxon>
        <taxon>Streptophyta</taxon>
        <taxon>Embryophyta</taxon>
        <taxon>Tracheophyta</taxon>
        <taxon>Spermatophyta</taxon>
        <taxon>Magnoliopsida</taxon>
        <taxon>eudicotyledons</taxon>
        <taxon>Gunneridae</taxon>
        <taxon>Pentapetalae</taxon>
        <taxon>asterids</taxon>
        <taxon>campanulids</taxon>
        <taxon>Asterales</taxon>
        <taxon>Asteraceae</taxon>
        <taxon>Asteroideae</taxon>
        <taxon>Heliantheae alliance</taxon>
        <taxon>Madieae</taxon>
        <taxon>Madiinae</taxon>
        <taxon>Deinandra</taxon>
    </lineage>
</organism>
<evidence type="ECO:0000256" key="1">
    <source>
        <dbReference type="SAM" id="MobiDB-lite"/>
    </source>
</evidence>
<dbReference type="PANTHER" id="PTHR33917:SF3">
    <property type="entry name" value="PROTEIN EXECUTER 1, CHLOROPLASTIC"/>
    <property type="match status" value="1"/>
</dbReference>
<dbReference type="EMBL" id="JBCNJP010000007">
    <property type="protein sequence ID" value="KAK9077166.1"/>
    <property type="molecule type" value="Genomic_DNA"/>
</dbReference>
<dbReference type="Proteomes" id="UP001408789">
    <property type="component" value="Unassembled WGS sequence"/>
</dbReference>
<dbReference type="Pfam" id="PF12014">
    <property type="entry name" value="Cyclin_D1_bind"/>
    <property type="match status" value="1"/>
</dbReference>
<dbReference type="GO" id="GO:0042651">
    <property type="term" value="C:thylakoid membrane"/>
    <property type="evidence" value="ECO:0007669"/>
    <property type="project" value="TreeGrafter"/>
</dbReference>
<accession>A0AAP0DM11</accession>
<feature type="region of interest" description="Disordered" evidence="1">
    <location>
        <begin position="110"/>
        <end position="129"/>
    </location>
</feature>
<dbReference type="InterPro" id="IPR044680">
    <property type="entry name" value="EX1/2"/>
</dbReference>
<gene>
    <name evidence="2" type="ORF">SSX86_005502</name>
</gene>
<keyword evidence="3" id="KW-1185">Reference proteome</keyword>